<evidence type="ECO:0000256" key="2">
    <source>
        <dbReference type="ARBA" id="ARBA00022741"/>
    </source>
</evidence>
<feature type="non-terminal residue" evidence="10">
    <location>
        <position position="760"/>
    </location>
</feature>
<feature type="compositionally biased region" description="Low complexity" evidence="8">
    <location>
        <begin position="67"/>
        <end position="83"/>
    </location>
</feature>
<dbReference type="AlphaFoldDB" id="A0AA38H018"/>
<feature type="region of interest" description="Disordered" evidence="8">
    <location>
        <begin position="1"/>
        <end position="86"/>
    </location>
</feature>
<dbReference type="GO" id="GO:0005524">
    <property type="term" value="F:ATP binding"/>
    <property type="evidence" value="ECO:0007669"/>
    <property type="project" value="UniProtKB-UniRule"/>
</dbReference>
<evidence type="ECO:0000313" key="10">
    <source>
        <dbReference type="EMBL" id="KAH9330715.1"/>
    </source>
</evidence>
<evidence type="ECO:0000256" key="8">
    <source>
        <dbReference type="SAM" id="MobiDB-lite"/>
    </source>
</evidence>
<dbReference type="InterPro" id="IPR036961">
    <property type="entry name" value="Kinesin_motor_dom_sf"/>
</dbReference>
<keyword evidence="5 7" id="KW-0505">Motor protein</keyword>
<organism evidence="10 11">
    <name type="scientific">Taxus chinensis</name>
    <name type="common">Chinese yew</name>
    <name type="synonym">Taxus wallichiana var. chinensis</name>
    <dbReference type="NCBI Taxonomy" id="29808"/>
    <lineage>
        <taxon>Eukaryota</taxon>
        <taxon>Viridiplantae</taxon>
        <taxon>Streptophyta</taxon>
        <taxon>Embryophyta</taxon>
        <taxon>Tracheophyta</taxon>
        <taxon>Spermatophyta</taxon>
        <taxon>Pinopsida</taxon>
        <taxon>Pinidae</taxon>
        <taxon>Conifers II</taxon>
        <taxon>Cupressales</taxon>
        <taxon>Taxaceae</taxon>
        <taxon>Taxus</taxon>
    </lineage>
</organism>
<evidence type="ECO:0000256" key="6">
    <source>
        <dbReference type="ARBA" id="ARBA00034488"/>
    </source>
</evidence>
<feature type="compositionally biased region" description="Polar residues" evidence="8">
    <location>
        <begin position="39"/>
        <end position="48"/>
    </location>
</feature>
<keyword evidence="1" id="KW-0493">Microtubule</keyword>
<gene>
    <name evidence="10" type="ORF">KI387_002823</name>
</gene>
<feature type="binding site" evidence="7">
    <location>
        <begin position="187"/>
        <end position="194"/>
    </location>
    <ligand>
        <name>ATP</name>
        <dbReference type="ChEBI" id="CHEBI:30616"/>
    </ligand>
</feature>
<keyword evidence="2 7" id="KW-0547">Nucleotide-binding</keyword>
<evidence type="ECO:0000256" key="7">
    <source>
        <dbReference type="PROSITE-ProRule" id="PRU00283"/>
    </source>
</evidence>
<feature type="compositionally biased region" description="Low complexity" evidence="8">
    <location>
        <begin position="49"/>
        <end position="60"/>
    </location>
</feature>
<evidence type="ECO:0000259" key="9">
    <source>
        <dbReference type="PROSITE" id="PS50067"/>
    </source>
</evidence>
<evidence type="ECO:0000313" key="11">
    <source>
        <dbReference type="Proteomes" id="UP000824469"/>
    </source>
</evidence>
<dbReference type="PANTHER" id="PTHR37739">
    <property type="entry name" value="KINESIN-LIKE PROTEIN KIN-12D"/>
    <property type="match status" value="1"/>
</dbReference>
<dbReference type="EMBL" id="JAHRHJ020000001">
    <property type="protein sequence ID" value="KAH9330715.1"/>
    <property type="molecule type" value="Genomic_DNA"/>
</dbReference>
<dbReference type="GO" id="GO:0007018">
    <property type="term" value="P:microtubule-based movement"/>
    <property type="evidence" value="ECO:0007669"/>
    <property type="project" value="InterPro"/>
</dbReference>
<evidence type="ECO:0000256" key="4">
    <source>
        <dbReference type="ARBA" id="ARBA00023054"/>
    </source>
</evidence>
<proteinExistence type="inferred from homology"/>
<dbReference type="InterPro" id="IPR044986">
    <property type="entry name" value="KIF15/KIN-12"/>
</dbReference>
<protein>
    <recommendedName>
        <fullName evidence="9">Kinesin motor domain-containing protein</fullName>
    </recommendedName>
</protein>
<dbReference type="SMART" id="SM00129">
    <property type="entry name" value="KISc"/>
    <property type="match status" value="1"/>
</dbReference>
<keyword evidence="4" id="KW-0175">Coiled coil</keyword>
<comment type="caution">
    <text evidence="10">The sequence shown here is derived from an EMBL/GenBank/DDBJ whole genome shotgun (WGS) entry which is preliminary data.</text>
</comment>
<reference evidence="10 11" key="1">
    <citation type="journal article" date="2021" name="Nat. Plants">
        <title>The Taxus genome provides insights into paclitaxel biosynthesis.</title>
        <authorList>
            <person name="Xiong X."/>
            <person name="Gou J."/>
            <person name="Liao Q."/>
            <person name="Li Y."/>
            <person name="Zhou Q."/>
            <person name="Bi G."/>
            <person name="Li C."/>
            <person name="Du R."/>
            <person name="Wang X."/>
            <person name="Sun T."/>
            <person name="Guo L."/>
            <person name="Liang H."/>
            <person name="Lu P."/>
            <person name="Wu Y."/>
            <person name="Zhang Z."/>
            <person name="Ro D.K."/>
            <person name="Shang Y."/>
            <person name="Huang S."/>
            <person name="Yan J."/>
        </authorList>
    </citation>
    <scope>NUCLEOTIDE SEQUENCE [LARGE SCALE GENOMIC DNA]</scope>
    <source>
        <strain evidence="10">Ta-2019</strain>
    </source>
</reference>
<evidence type="ECO:0000256" key="1">
    <source>
        <dbReference type="ARBA" id="ARBA00022701"/>
    </source>
</evidence>
<dbReference type="GO" id="GO:0003777">
    <property type="term" value="F:microtubule motor activity"/>
    <property type="evidence" value="ECO:0007669"/>
    <property type="project" value="InterPro"/>
</dbReference>
<dbReference type="InterPro" id="IPR001752">
    <property type="entry name" value="Kinesin_motor_dom"/>
</dbReference>
<dbReference type="Proteomes" id="UP000824469">
    <property type="component" value="Unassembled WGS sequence"/>
</dbReference>
<feature type="compositionally biased region" description="Low complexity" evidence="8">
    <location>
        <begin position="13"/>
        <end position="22"/>
    </location>
</feature>
<dbReference type="OMA" id="ELLDWKQ"/>
<sequence>MGLLGGLRNSVHSSSASTPASTRHNNHSHNYRRAESDATDSSSAGTIDNASSSENSTTNNYIYKSTPPLSRSQSLRRQSSLKLPRNECRDAPHFDLEDPYHTTNANVKVMIRIRPLSASEIVSHGYGRCIRQESAHSLTWLGHPETRFSFDHVASEIIDQEGVFNVVGAPMVENCLAGYNSCMFAYGQTGSGKTHTILGDLDALDGNPSEGRGITPRIIEHLFEKIHQLQDEYARKHESLKYSCKCSYLEIYNEQVTDLLEPTLTNLLVREDHKRGVYVENLTEVDVMSFQDAITLLRKGTANRKVAVTNMNKESSRSHSIFTCSVTCRNGSLNKTLYGLLHLVDLAGSERQKLSGAEGGRLKEAANINRSLSTLGLVIMNLVDIANGKQRHVPYRDSKLTFLLQDSLGGNSKTTVIANISPSSCSAVETLSTLKFSQRAKFIQNTVVINEDTIEDVSVMRAQLELLKRELRHAQYMQRGSFCSFTTPSRGSNSSNDFSESPCTDPTSDLESLYIYNGGRIRSSASPVSRVKCLGDGGECSTNCIRKIRSLEGIVAGALRRELEAERLSKHLSTEIEYLQCLVRQREDETQCCRMLLRFREEKISKIESAGAGSISSTTVLSEENKALKEEIKLLRGRIDRNPELTRFAMENIKLIEQIRRYREFYECGERDLMIEEISNLQDKLTELLDWKQQQEERSAKEMLDMSQVLSNVEKKSWNAWSMCAKTNSQMVRHIDDLQTQLIDLKSLCSEQLKTMNTIK</sequence>
<dbReference type="Pfam" id="PF00225">
    <property type="entry name" value="Kinesin"/>
    <property type="match status" value="1"/>
</dbReference>
<feature type="domain" description="Kinesin motor" evidence="9">
    <location>
        <begin position="106"/>
        <end position="443"/>
    </location>
</feature>
<comment type="similarity">
    <text evidence="6">Belongs to the TRAFAC class myosin-kinesin ATPase superfamily. Kinesin family. KIN-12 subfamily.</text>
</comment>
<evidence type="ECO:0000256" key="5">
    <source>
        <dbReference type="ARBA" id="ARBA00023175"/>
    </source>
</evidence>
<dbReference type="Gene3D" id="3.40.850.10">
    <property type="entry name" value="Kinesin motor domain"/>
    <property type="match status" value="1"/>
</dbReference>
<dbReference type="PRINTS" id="PR00380">
    <property type="entry name" value="KINESINHEAVY"/>
</dbReference>
<keyword evidence="3 7" id="KW-0067">ATP-binding</keyword>
<dbReference type="PANTHER" id="PTHR37739:SF8">
    <property type="entry name" value="KINESIN-LIKE PROTEIN KIN-12D"/>
    <property type="match status" value="1"/>
</dbReference>
<dbReference type="InterPro" id="IPR027417">
    <property type="entry name" value="P-loop_NTPase"/>
</dbReference>
<keyword evidence="11" id="KW-1185">Reference proteome</keyword>
<dbReference type="SUPFAM" id="SSF52540">
    <property type="entry name" value="P-loop containing nucleoside triphosphate hydrolases"/>
    <property type="match status" value="1"/>
</dbReference>
<dbReference type="GO" id="GO:0008017">
    <property type="term" value="F:microtubule binding"/>
    <property type="evidence" value="ECO:0007669"/>
    <property type="project" value="InterPro"/>
</dbReference>
<dbReference type="GO" id="GO:0005874">
    <property type="term" value="C:microtubule"/>
    <property type="evidence" value="ECO:0007669"/>
    <property type="project" value="UniProtKB-KW"/>
</dbReference>
<dbReference type="FunFam" id="3.40.850.10:FF:000033">
    <property type="entry name" value="Kinesin-like protein KIN-12E"/>
    <property type="match status" value="1"/>
</dbReference>
<name>A0AA38H018_TAXCH</name>
<evidence type="ECO:0000256" key="3">
    <source>
        <dbReference type="ARBA" id="ARBA00022840"/>
    </source>
</evidence>
<accession>A0AA38H018</accession>
<dbReference type="PROSITE" id="PS50067">
    <property type="entry name" value="KINESIN_MOTOR_2"/>
    <property type="match status" value="1"/>
</dbReference>